<evidence type="ECO:0000313" key="2">
    <source>
        <dbReference type="EMBL" id="SEN20206.1"/>
    </source>
</evidence>
<protein>
    <recommendedName>
        <fullName evidence="4">Asp23/Gls24 family envelope stress response protein</fullName>
    </recommendedName>
</protein>
<evidence type="ECO:0000313" key="3">
    <source>
        <dbReference type="Proteomes" id="UP000181951"/>
    </source>
</evidence>
<dbReference type="RefSeq" id="WP_079139084.1">
    <property type="nucleotide sequence ID" value="NZ_FODD01000002.1"/>
</dbReference>
<sequence>MRIRRRPHSPPPVTGDTGRLPPPAERGATVIPGPVVARLTAGVAAEALARRTGGPLAHAGLGTPRSTVRVRHGSARIAVSLDLPYPGDAGRSCDELGREITERVSHLTALPIEHVTVSVRRLVLTDGPGRRVH</sequence>
<dbReference type="STRING" id="310780.SAMN05216267_1002266"/>
<evidence type="ECO:0000256" key="1">
    <source>
        <dbReference type="SAM" id="MobiDB-lite"/>
    </source>
</evidence>
<evidence type="ECO:0008006" key="4">
    <source>
        <dbReference type="Google" id="ProtNLM"/>
    </source>
</evidence>
<reference evidence="2 3" key="1">
    <citation type="submission" date="2016-10" db="EMBL/GenBank/DDBJ databases">
        <authorList>
            <person name="de Groot N.N."/>
        </authorList>
    </citation>
    <scope>NUCLEOTIDE SEQUENCE [LARGE SCALE GENOMIC DNA]</scope>
    <source>
        <strain evidence="2 3">CGMCC 4.2026</strain>
    </source>
</reference>
<dbReference type="Proteomes" id="UP000181951">
    <property type="component" value="Unassembled WGS sequence"/>
</dbReference>
<name>A0A1H8ELD2_9ACTN</name>
<gene>
    <name evidence="2" type="ORF">SAMN05216267_1002266</name>
</gene>
<dbReference type="AlphaFoldDB" id="A0A1H8ELD2"/>
<dbReference type="OrthoDB" id="4228240at2"/>
<proteinExistence type="predicted"/>
<feature type="region of interest" description="Disordered" evidence="1">
    <location>
        <begin position="1"/>
        <end position="29"/>
    </location>
</feature>
<dbReference type="EMBL" id="FODD01000002">
    <property type="protein sequence ID" value="SEN20206.1"/>
    <property type="molecule type" value="Genomic_DNA"/>
</dbReference>
<accession>A0A1H8ELD2</accession>
<organism evidence="2 3">
    <name type="scientific">Actinacidiphila rubida</name>
    <dbReference type="NCBI Taxonomy" id="310780"/>
    <lineage>
        <taxon>Bacteria</taxon>
        <taxon>Bacillati</taxon>
        <taxon>Actinomycetota</taxon>
        <taxon>Actinomycetes</taxon>
        <taxon>Kitasatosporales</taxon>
        <taxon>Streptomycetaceae</taxon>
        <taxon>Actinacidiphila</taxon>
    </lineage>
</organism>
<keyword evidence="3" id="KW-1185">Reference proteome</keyword>